<dbReference type="InterPro" id="IPR001680">
    <property type="entry name" value="WD40_rpt"/>
</dbReference>
<dbReference type="Pfam" id="PF00400">
    <property type="entry name" value="WD40"/>
    <property type="match status" value="4"/>
</dbReference>
<evidence type="ECO:0000256" key="3">
    <source>
        <dbReference type="PROSITE-ProRule" id="PRU00221"/>
    </source>
</evidence>
<name>A0A9D4ZNX1_ADICA</name>
<feature type="repeat" description="WD" evidence="3">
    <location>
        <begin position="85"/>
        <end position="118"/>
    </location>
</feature>
<dbReference type="SUPFAM" id="SSF50978">
    <property type="entry name" value="WD40 repeat-like"/>
    <property type="match status" value="1"/>
</dbReference>
<dbReference type="PANTHER" id="PTHR19847:SF7">
    <property type="entry name" value="DDB1- AND CUL4-ASSOCIATED FACTOR 11"/>
    <property type="match status" value="1"/>
</dbReference>
<reference evidence="4 5" key="1">
    <citation type="submission" date="2021-01" db="EMBL/GenBank/DDBJ databases">
        <title>Adiantum capillus-veneris genome.</title>
        <authorList>
            <person name="Fang Y."/>
            <person name="Liao Q."/>
        </authorList>
    </citation>
    <scope>NUCLEOTIDE SEQUENCE [LARGE SCALE GENOMIC DNA]</scope>
    <source>
        <strain evidence="4">H3</strain>
        <tissue evidence="4">Leaf</tissue>
    </source>
</reference>
<protein>
    <recommendedName>
        <fullName evidence="6">LEC14B homolog</fullName>
    </recommendedName>
</protein>
<evidence type="ECO:0000256" key="2">
    <source>
        <dbReference type="ARBA" id="ARBA00022737"/>
    </source>
</evidence>
<dbReference type="GO" id="GO:0043161">
    <property type="term" value="P:proteasome-mediated ubiquitin-dependent protein catabolic process"/>
    <property type="evidence" value="ECO:0007669"/>
    <property type="project" value="TreeGrafter"/>
</dbReference>
<feature type="repeat" description="WD" evidence="3">
    <location>
        <begin position="132"/>
        <end position="173"/>
    </location>
</feature>
<dbReference type="SMART" id="SM00320">
    <property type="entry name" value="WD40"/>
    <property type="match status" value="4"/>
</dbReference>
<dbReference type="EMBL" id="JABFUD020000005">
    <property type="protein sequence ID" value="KAI5079705.1"/>
    <property type="molecule type" value="Genomic_DNA"/>
</dbReference>
<dbReference type="InterPro" id="IPR051859">
    <property type="entry name" value="DCAF"/>
</dbReference>
<evidence type="ECO:0000313" key="4">
    <source>
        <dbReference type="EMBL" id="KAI5079705.1"/>
    </source>
</evidence>
<dbReference type="Gene3D" id="2.130.10.10">
    <property type="entry name" value="YVTN repeat-like/Quinoprotein amine dehydrogenase"/>
    <property type="match status" value="1"/>
</dbReference>
<dbReference type="FunFam" id="2.130.10.10:FF:001117">
    <property type="entry name" value="DDB1 and CUL4-associated factor 11"/>
    <property type="match status" value="1"/>
</dbReference>
<dbReference type="OrthoDB" id="1888182at2759"/>
<dbReference type="GO" id="GO:0080008">
    <property type="term" value="C:Cul4-RING E3 ubiquitin ligase complex"/>
    <property type="evidence" value="ECO:0007669"/>
    <property type="project" value="TreeGrafter"/>
</dbReference>
<dbReference type="PROSITE" id="PS50294">
    <property type="entry name" value="WD_REPEATS_REGION"/>
    <property type="match status" value="2"/>
</dbReference>
<dbReference type="AlphaFoldDB" id="A0A9D4ZNX1"/>
<evidence type="ECO:0000313" key="5">
    <source>
        <dbReference type="Proteomes" id="UP000886520"/>
    </source>
</evidence>
<dbReference type="PROSITE" id="PS50082">
    <property type="entry name" value="WD_REPEATS_2"/>
    <property type="match status" value="2"/>
</dbReference>
<keyword evidence="1 3" id="KW-0853">WD repeat</keyword>
<evidence type="ECO:0000256" key="1">
    <source>
        <dbReference type="ARBA" id="ARBA00022574"/>
    </source>
</evidence>
<comment type="caution">
    <text evidence="4">The sequence shown here is derived from an EMBL/GenBank/DDBJ whole genome shotgun (WGS) entry which is preliminary data.</text>
</comment>
<organism evidence="4 5">
    <name type="scientific">Adiantum capillus-veneris</name>
    <name type="common">Maidenhair fern</name>
    <dbReference type="NCBI Taxonomy" id="13818"/>
    <lineage>
        <taxon>Eukaryota</taxon>
        <taxon>Viridiplantae</taxon>
        <taxon>Streptophyta</taxon>
        <taxon>Embryophyta</taxon>
        <taxon>Tracheophyta</taxon>
        <taxon>Polypodiopsida</taxon>
        <taxon>Polypodiidae</taxon>
        <taxon>Polypodiales</taxon>
        <taxon>Pteridineae</taxon>
        <taxon>Pteridaceae</taxon>
        <taxon>Vittarioideae</taxon>
        <taxon>Adiantum</taxon>
    </lineage>
</organism>
<dbReference type="InterPro" id="IPR036322">
    <property type="entry name" value="WD40_repeat_dom_sf"/>
</dbReference>
<gene>
    <name evidence="4" type="ORF">GOP47_0005184</name>
</gene>
<proteinExistence type="predicted"/>
<dbReference type="InterPro" id="IPR015943">
    <property type="entry name" value="WD40/YVTN_repeat-like_dom_sf"/>
</dbReference>
<dbReference type="Proteomes" id="UP000886520">
    <property type="component" value="Chromosome 5"/>
</dbReference>
<keyword evidence="2" id="KW-0677">Repeat</keyword>
<dbReference type="PANTHER" id="PTHR19847">
    <property type="entry name" value="DDB1- AND CUL4-ASSOCIATED FACTOR 11"/>
    <property type="match status" value="1"/>
</dbReference>
<dbReference type="InterPro" id="IPR020472">
    <property type="entry name" value="WD40_PAC1"/>
</dbReference>
<dbReference type="PRINTS" id="PR00320">
    <property type="entry name" value="GPROTEINBRPT"/>
</dbReference>
<accession>A0A9D4ZNX1</accession>
<evidence type="ECO:0008006" key="6">
    <source>
        <dbReference type="Google" id="ProtNLM"/>
    </source>
</evidence>
<sequence length="271" mass="30441">MVVIYATISPIVHLVNVGNESGVASLANVTDIHEGLDFSMEPFGEYSLGLYSVQFSQDGREIVAGSNKNSIYVYDLEANKPTLCLQAHKDDVNAVTYAEESCHLLFSGSDDHTCKVWDRRCLMSRTRPAGVLVGHLEGITFIDSRGDGRYFISNGKDQSIKLWDIRKMSSTTTASKSKGKRIPSYSWDYRWMDYPGVGKDIKHPYDQSLMTYKGHRVLRTLIRCYFSPMFTTGQKYIYTGSHDGCVYIYDVLTGRCTGKLSYHQSTAGIID</sequence>
<keyword evidence="5" id="KW-1185">Reference proteome</keyword>